<dbReference type="PANTHER" id="PTHR23232">
    <property type="entry name" value="KRAB DOMAIN C2H2 ZINC FINGER"/>
    <property type="match status" value="1"/>
</dbReference>
<feature type="domain" description="KRAB" evidence="1">
    <location>
        <begin position="20"/>
        <end position="64"/>
    </location>
</feature>
<dbReference type="PROSITE" id="PS50805">
    <property type="entry name" value="KRAB"/>
    <property type="match status" value="1"/>
</dbReference>
<gene>
    <name evidence="2" type="primary">ZNF548</name>
</gene>
<dbReference type="GO" id="GO:0006355">
    <property type="term" value="P:regulation of DNA-templated transcription"/>
    <property type="evidence" value="ECO:0007669"/>
    <property type="project" value="InterPro"/>
</dbReference>
<organism evidence="2 3">
    <name type="scientific">Propithecus coquereli</name>
    <name type="common">Coquerel's sifaka</name>
    <name type="synonym">Propithecus verreauxi coquereli</name>
    <dbReference type="NCBI Taxonomy" id="379532"/>
    <lineage>
        <taxon>Eukaryota</taxon>
        <taxon>Metazoa</taxon>
        <taxon>Chordata</taxon>
        <taxon>Craniata</taxon>
        <taxon>Vertebrata</taxon>
        <taxon>Euteleostomi</taxon>
        <taxon>Mammalia</taxon>
        <taxon>Eutheria</taxon>
        <taxon>Euarchontoglires</taxon>
        <taxon>Primates</taxon>
        <taxon>Strepsirrhini</taxon>
        <taxon>Lemuriformes</taxon>
        <taxon>Indriidae</taxon>
        <taxon>Propithecus</taxon>
    </lineage>
</organism>
<dbReference type="Pfam" id="PF01352">
    <property type="entry name" value="KRAB"/>
    <property type="match status" value="1"/>
</dbReference>
<name>A0A2K6GH59_PROCO</name>
<evidence type="ECO:0000259" key="1">
    <source>
        <dbReference type="PROSITE" id="PS50805"/>
    </source>
</evidence>
<dbReference type="CDD" id="cd07765">
    <property type="entry name" value="KRAB_A-box"/>
    <property type="match status" value="1"/>
</dbReference>
<evidence type="ECO:0000313" key="2">
    <source>
        <dbReference type="Ensembl" id="ENSPCOP00000025564.1"/>
    </source>
</evidence>
<dbReference type="GeneTree" id="ENSGT00940000163177"/>
<dbReference type="SMART" id="SM00349">
    <property type="entry name" value="KRAB"/>
    <property type="match status" value="1"/>
</dbReference>
<sequence>MSSTQDALMIAEMEPAQGRVVFEDVAIYFSQEEWGHLDEAQRSLYRDVMLDNMALLSSLAFLCF</sequence>
<proteinExistence type="predicted"/>
<dbReference type="InterPro" id="IPR050169">
    <property type="entry name" value="Krueppel_C2H2_ZnF"/>
</dbReference>
<dbReference type="SUPFAM" id="SSF109640">
    <property type="entry name" value="KRAB domain (Kruppel-associated box)"/>
    <property type="match status" value="1"/>
</dbReference>
<dbReference type="InterPro" id="IPR001909">
    <property type="entry name" value="KRAB"/>
</dbReference>
<evidence type="ECO:0000313" key="3">
    <source>
        <dbReference type="Proteomes" id="UP000233160"/>
    </source>
</evidence>
<dbReference type="InterPro" id="IPR036051">
    <property type="entry name" value="KRAB_dom_sf"/>
</dbReference>
<dbReference type="Proteomes" id="UP000233160">
    <property type="component" value="Unassembled WGS sequence"/>
</dbReference>
<dbReference type="AlphaFoldDB" id="A0A2K6GH59"/>
<dbReference type="PANTHER" id="PTHR23232:SF133">
    <property type="entry name" value="RIKEN CDNA 1700020N01 GENE"/>
    <property type="match status" value="1"/>
</dbReference>
<keyword evidence="3" id="KW-1185">Reference proteome</keyword>
<reference evidence="2" key="2">
    <citation type="submission" date="2025-09" db="UniProtKB">
        <authorList>
            <consortium name="Ensembl"/>
        </authorList>
    </citation>
    <scope>IDENTIFICATION</scope>
</reference>
<accession>A0A2K6GH59</accession>
<dbReference type="Ensembl" id="ENSPCOT00000036258.1">
    <property type="protein sequence ID" value="ENSPCOP00000025564.1"/>
    <property type="gene ID" value="ENSPCOG00000025018.1"/>
</dbReference>
<protein>
    <submittedName>
        <fullName evidence="2">Zinc finger protein 548</fullName>
    </submittedName>
</protein>
<dbReference type="Gene3D" id="6.10.140.140">
    <property type="match status" value="1"/>
</dbReference>
<reference evidence="2" key="1">
    <citation type="submission" date="2025-08" db="UniProtKB">
        <authorList>
            <consortium name="Ensembl"/>
        </authorList>
    </citation>
    <scope>IDENTIFICATION</scope>
</reference>